<keyword evidence="2" id="KW-0479">Metal-binding</keyword>
<protein>
    <submittedName>
        <fullName evidence="5">HAD family hydrolase</fullName>
        <ecNumber evidence="5">3.1.3.-</ecNumber>
    </submittedName>
</protein>
<comment type="cofactor">
    <cofactor evidence="1">
        <name>Mg(2+)</name>
        <dbReference type="ChEBI" id="CHEBI:18420"/>
    </cofactor>
</comment>
<evidence type="ECO:0000313" key="6">
    <source>
        <dbReference type="Proteomes" id="UP001596524"/>
    </source>
</evidence>
<evidence type="ECO:0000313" key="5">
    <source>
        <dbReference type="EMBL" id="MFC7360044.1"/>
    </source>
</evidence>
<reference evidence="6" key="1">
    <citation type="journal article" date="2019" name="Int. J. Syst. Evol. Microbiol.">
        <title>The Global Catalogue of Microorganisms (GCM) 10K type strain sequencing project: providing services to taxonomists for standard genome sequencing and annotation.</title>
        <authorList>
            <consortium name="The Broad Institute Genomics Platform"/>
            <consortium name="The Broad Institute Genome Sequencing Center for Infectious Disease"/>
            <person name="Wu L."/>
            <person name="Ma J."/>
        </authorList>
    </citation>
    <scope>NUCLEOTIDE SEQUENCE [LARGE SCALE GENOMIC DNA]</scope>
    <source>
        <strain evidence="6">FCH27</strain>
    </source>
</reference>
<dbReference type="SUPFAM" id="SSF56784">
    <property type="entry name" value="HAD-like"/>
    <property type="match status" value="1"/>
</dbReference>
<gene>
    <name evidence="5" type="ORF">ACFQO6_07150</name>
</gene>
<evidence type="ECO:0000256" key="4">
    <source>
        <dbReference type="ARBA" id="ARBA00022842"/>
    </source>
</evidence>
<sequence>MTGRTLRAVTFDYWRTLVWEPPGELERLRVEHFAPLLVRAGLAVSDEQLRAAHAAAFARASASWRANVQYRVEHAADDILDHLGADVDAHVRGELAQAFSDAGRQTPLQLAPGIEDALVSIRSKGLRVGIVCDVGLTPSPVLREHLERHGLLELFDHWSFSDETGDYKPATAPFVHACRGLHVSAEHVAHVGDQRRTDIVGAMKAGIVAVRYAGVFDDLDSSFPSGDVVIEHHDALMGALGIA</sequence>
<dbReference type="Gene3D" id="1.10.150.400">
    <property type="match status" value="1"/>
</dbReference>
<dbReference type="InterPro" id="IPR036412">
    <property type="entry name" value="HAD-like_sf"/>
</dbReference>
<dbReference type="PANTHER" id="PTHR46470:SF2">
    <property type="entry name" value="GLYCERALDEHYDE 3-PHOSPHATE PHOSPHATASE"/>
    <property type="match status" value="1"/>
</dbReference>
<proteinExistence type="predicted"/>
<dbReference type="InterPro" id="IPR006439">
    <property type="entry name" value="HAD-SF_hydro_IA"/>
</dbReference>
<evidence type="ECO:0000256" key="3">
    <source>
        <dbReference type="ARBA" id="ARBA00022801"/>
    </source>
</evidence>
<dbReference type="SFLD" id="SFLDS00003">
    <property type="entry name" value="Haloacid_Dehalogenase"/>
    <property type="match status" value="1"/>
</dbReference>
<dbReference type="Proteomes" id="UP001596524">
    <property type="component" value="Unassembled WGS sequence"/>
</dbReference>
<name>A0ABW2MYD6_9ACTN</name>
<dbReference type="EMBL" id="JBHTCH010000005">
    <property type="protein sequence ID" value="MFC7360044.1"/>
    <property type="molecule type" value="Genomic_DNA"/>
</dbReference>
<dbReference type="Pfam" id="PF00702">
    <property type="entry name" value="Hydrolase"/>
    <property type="match status" value="1"/>
</dbReference>
<keyword evidence="6" id="KW-1185">Reference proteome</keyword>
<organism evidence="5 6">
    <name type="scientific">Nocardioides astragali</name>
    <dbReference type="NCBI Taxonomy" id="1776736"/>
    <lineage>
        <taxon>Bacteria</taxon>
        <taxon>Bacillati</taxon>
        <taxon>Actinomycetota</taxon>
        <taxon>Actinomycetes</taxon>
        <taxon>Propionibacteriales</taxon>
        <taxon>Nocardioidaceae</taxon>
        <taxon>Nocardioides</taxon>
    </lineage>
</organism>
<evidence type="ECO:0000256" key="2">
    <source>
        <dbReference type="ARBA" id="ARBA00022723"/>
    </source>
</evidence>
<evidence type="ECO:0000256" key="1">
    <source>
        <dbReference type="ARBA" id="ARBA00001946"/>
    </source>
</evidence>
<comment type="caution">
    <text evidence="5">The sequence shown here is derived from an EMBL/GenBank/DDBJ whole genome shotgun (WGS) entry which is preliminary data.</text>
</comment>
<dbReference type="InterPro" id="IPR023214">
    <property type="entry name" value="HAD_sf"/>
</dbReference>
<dbReference type="RefSeq" id="WP_255890693.1">
    <property type="nucleotide sequence ID" value="NZ_JAFMZM010000003.1"/>
</dbReference>
<keyword evidence="4" id="KW-0460">Magnesium</keyword>
<dbReference type="GO" id="GO:0016787">
    <property type="term" value="F:hydrolase activity"/>
    <property type="evidence" value="ECO:0007669"/>
    <property type="project" value="UniProtKB-KW"/>
</dbReference>
<dbReference type="InterPro" id="IPR051400">
    <property type="entry name" value="HAD-like_hydrolase"/>
</dbReference>
<dbReference type="SFLD" id="SFLDG01129">
    <property type="entry name" value="C1.5:_HAD__Beta-PGM__Phosphata"/>
    <property type="match status" value="1"/>
</dbReference>
<dbReference type="Gene3D" id="3.40.50.1000">
    <property type="entry name" value="HAD superfamily/HAD-like"/>
    <property type="match status" value="1"/>
</dbReference>
<accession>A0ABW2MYD6</accession>
<keyword evidence="3 5" id="KW-0378">Hydrolase</keyword>
<dbReference type="NCBIfam" id="TIGR01549">
    <property type="entry name" value="HAD-SF-IA-v1"/>
    <property type="match status" value="1"/>
</dbReference>
<dbReference type="EC" id="3.1.3.-" evidence="5"/>
<dbReference type="PANTHER" id="PTHR46470">
    <property type="entry name" value="N-ACYLNEURAMINATE-9-PHOSPHATASE"/>
    <property type="match status" value="1"/>
</dbReference>